<dbReference type="GO" id="GO:0007009">
    <property type="term" value="P:plasma membrane organization"/>
    <property type="evidence" value="ECO:0007669"/>
    <property type="project" value="InterPro"/>
</dbReference>
<dbReference type="PANTHER" id="PTHR15708:SF4">
    <property type="entry name" value="FI21477P1-RELATED"/>
    <property type="match status" value="1"/>
</dbReference>
<evidence type="ECO:0000259" key="8">
    <source>
        <dbReference type="PROSITE" id="PS51338"/>
    </source>
</evidence>
<feature type="region of interest" description="Disordered" evidence="7">
    <location>
        <begin position="494"/>
        <end position="522"/>
    </location>
</feature>
<dbReference type="InterPro" id="IPR013606">
    <property type="entry name" value="I-BAR_dom"/>
</dbReference>
<dbReference type="Pfam" id="PF08397">
    <property type="entry name" value="IMD"/>
    <property type="match status" value="1"/>
</dbReference>
<reference evidence="9" key="1">
    <citation type="submission" date="2025-08" db="UniProtKB">
        <authorList>
            <consortium name="Ensembl"/>
        </authorList>
    </citation>
    <scope>IDENTIFICATION</scope>
</reference>
<feature type="compositionally biased region" description="Polar residues" evidence="7">
    <location>
        <begin position="319"/>
        <end position="332"/>
    </location>
</feature>
<dbReference type="InterPro" id="IPR027267">
    <property type="entry name" value="AH/BAR_dom_sf"/>
</dbReference>
<dbReference type="AlphaFoldDB" id="A0A8C4QJ92"/>
<feature type="compositionally biased region" description="Low complexity" evidence="7">
    <location>
        <begin position="494"/>
        <end position="510"/>
    </location>
</feature>
<protein>
    <recommendedName>
        <fullName evidence="8">IMD domain-containing protein</fullName>
    </recommendedName>
</protein>
<dbReference type="FunFam" id="1.20.1270.60:FF:000010">
    <property type="entry name" value="Metastasis suppressor 1, isoform CRA_e"/>
    <property type="match status" value="1"/>
</dbReference>
<evidence type="ECO:0000256" key="5">
    <source>
        <dbReference type="ARBA" id="ARBA00023203"/>
    </source>
</evidence>
<dbReference type="PROSITE" id="PS51338">
    <property type="entry name" value="IMD"/>
    <property type="match status" value="1"/>
</dbReference>
<dbReference type="Ensembl" id="ENSEBUT00000016007.1">
    <property type="protein sequence ID" value="ENSEBUP00000015431.1"/>
    <property type="gene ID" value="ENSEBUG00000009728.1"/>
</dbReference>
<sequence>MEGMMERECGALGSLFQAVMSDMKVSYPVWEDFISKASKLHTQLRATLVAAVAFLDSFQKVADMATNTRGATREIGSALTRMCLRHRSIETKLGLFTQALAGSLIGPLQERLEEWRKMTNQMDKEHAKEYKRARQDIKKKSTDTIRLQKKAKKGETFGRGEMGPVLGSAMQEVTDTYLLLEETEKRAVRRALIEERGRYCTFVHMFRSVLNHEVSMLGDVTHLQTILEDLDHLTKDPHKLPPASEQLMMDLKGTDVNWNFQPSPPASPSTSSSRKSSACSSLNSVHSSDSRSSGSQAPSPGSQGHLTLANPAPGPLRLSSISSDSGFTSQDAAYSKPPSPMPSQILYVDGKRISHDLSQAAAYGMQPRSGDTISLYGAMCGHFVNGEPDEMLIAAFDKSATISRSSDIARAYRHMFHNKRAISVSGPHLEAQPSCSVANSVATIRRAPALRRTSSTTGPIPIQTPIVPPKPNWSPSSPLNLAAPLGITNMKLSSAPSSPISPGFGPSSAGWTPSSPQATVNPAFMGGKRSSSLERGLAIQINVGSTAAYSRSTQSGPDSNLSPQRERLVSPRRAHDPSAFLLPAHEDQKLAQNYQNIAAELGALAARAHALGEEPATVCMPPSTKAEARFLHTLSVATRVMRENDGEDLRPAEGSMLCEIRGVRLRRTRCNDRSDPLHGFRALIQGTGIK</sequence>
<organism evidence="9 10">
    <name type="scientific">Eptatretus burgeri</name>
    <name type="common">Inshore hagfish</name>
    <dbReference type="NCBI Taxonomy" id="7764"/>
    <lineage>
        <taxon>Eukaryota</taxon>
        <taxon>Metazoa</taxon>
        <taxon>Chordata</taxon>
        <taxon>Craniata</taxon>
        <taxon>Vertebrata</taxon>
        <taxon>Cyclostomata</taxon>
        <taxon>Myxini</taxon>
        <taxon>Myxiniformes</taxon>
        <taxon>Myxinidae</taxon>
        <taxon>Eptatretinae</taxon>
        <taxon>Eptatretus</taxon>
    </lineage>
</organism>
<dbReference type="Gene3D" id="1.20.1270.60">
    <property type="entry name" value="Arfaptin homology (AH) domain/BAR domain"/>
    <property type="match status" value="1"/>
</dbReference>
<accession>A0A8C4QJ92</accession>
<keyword evidence="3" id="KW-0597">Phosphoprotein</keyword>
<feature type="compositionally biased region" description="Polar residues" evidence="7">
    <location>
        <begin position="547"/>
        <end position="563"/>
    </location>
</feature>
<evidence type="ECO:0000256" key="7">
    <source>
        <dbReference type="SAM" id="MobiDB-lite"/>
    </source>
</evidence>
<dbReference type="InterPro" id="IPR030127">
    <property type="entry name" value="MTSS1/MTSS2"/>
</dbReference>
<feature type="region of interest" description="Disordered" evidence="7">
    <location>
        <begin position="547"/>
        <end position="567"/>
    </location>
</feature>
<evidence type="ECO:0000313" key="9">
    <source>
        <dbReference type="Ensembl" id="ENSEBUP00000015431.1"/>
    </source>
</evidence>
<dbReference type="PANTHER" id="PTHR15708">
    <property type="entry name" value="ACTIN BUNDLING/MISSING IN METASTASIS-RELATED"/>
    <property type="match status" value="1"/>
</dbReference>
<comment type="subcellular location">
    <subcellularLocation>
        <location evidence="1">Cytoplasm</location>
    </subcellularLocation>
</comment>
<evidence type="ECO:0000256" key="4">
    <source>
        <dbReference type="ARBA" id="ARBA00023054"/>
    </source>
</evidence>
<dbReference type="GO" id="GO:0030031">
    <property type="term" value="P:cell projection assembly"/>
    <property type="evidence" value="ECO:0007669"/>
    <property type="project" value="TreeGrafter"/>
</dbReference>
<dbReference type="GO" id="GO:0009898">
    <property type="term" value="C:cytoplasmic side of plasma membrane"/>
    <property type="evidence" value="ECO:0007669"/>
    <property type="project" value="TreeGrafter"/>
</dbReference>
<dbReference type="GO" id="GO:0005737">
    <property type="term" value="C:cytoplasm"/>
    <property type="evidence" value="ECO:0007669"/>
    <property type="project" value="UniProtKB-SubCell"/>
</dbReference>
<comment type="similarity">
    <text evidence="6">Belongs to the MTSS family.</text>
</comment>
<dbReference type="GO" id="GO:0003779">
    <property type="term" value="F:actin binding"/>
    <property type="evidence" value="ECO:0007669"/>
    <property type="project" value="UniProtKB-KW"/>
</dbReference>
<evidence type="ECO:0000256" key="3">
    <source>
        <dbReference type="ARBA" id="ARBA00022553"/>
    </source>
</evidence>
<keyword evidence="10" id="KW-1185">Reference proteome</keyword>
<dbReference type="GeneTree" id="ENSGT00950000183156"/>
<dbReference type="CDD" id="cd07643">
    <property type="entry name" value="I-BAR_IMD_MIM"/>
    <property type="match status" value="1"/>
</dbReference>
<evidence type="ECO:0000256" key="1">
    <source>
        <dbReference type="ARBA" id="ARBA00004496"/>
    </source>
</evidence>
<evidence type="ECO:0000256" key="6">
    <source>
        <dbReference type="ARBA" id="ARBA00061293"/>
    </source>
</evidence>
<dbReference type="GO" id="GO:0015629">
    <property type="term" value="C:actin cytoskeleton"/>
    <property type="evidence" value="ECO:0007669"/>
    <property type="project" value="TreeGrafter"/>
</dbReference>
<dbReference type="Proteomes" id="UP000694388">
    <property type="component" value="Unplaced"/>
</dbReference>
<feature type="compositionally biased region" description="Polar residues" evidence="7">
    <location>
        <begin position="511"/>
        <end position="520"/>
    </location>
</feature>
<reference evidence="9" key="2">
    <citation type="submission" date="2025-09" db="UniProtKB">
        <authorList>
            <consortium name="Ensembl"/>
        </authorList>
    </citation>
    <scope>IDENTIFICATION</scope>
</reference>
<name>A0A8C4QJ92_EPTBU</name>
<evidence type="ECO:0000313" key="10">
    <source>
        <dbReference type="Proteomes" id="UP000694388"/>
    </source>
</evidence>
<dbReference type="GO" id="GO:0005543">
    <property type="term" value="F:phospholipid binding"/>
    <property type="evidence" value="ECO:0007669"/>
    <property type="project" value="TreeGrafter"/>
</dbReference>
<feature type="region of interest" description="Disordered" evidence="7">
    <location>
        <begin position="453"/>
        <end position="474"/>
    </location>
</feature>
<feature type="region of interest" description="Disordered" evidence="7">
    <location>
        <begin position="255"/>
        <end position="341"/>
    </location>
</feature>
<feature type="compositionally biased region" description="Low complexity" evidence="7">
    <location>
        <begin position="268"/>
        <end position="299"/>
    </location>
</feature>
<feature type="domain" description="IMD" evidence="8">
    <location>
        <begin position="1"/>
        <end position="254"/>
    </location>
</feature>
<keyword evidence="2" id="KW-0963">Cytoplasm</keyword>
<keyword evidence="4" id="KW-0175">Coiled coil</keyword>
<keyword evidence="5" id="KW-0009">Actin-binding</keyword>
<evidence type="ECO:0000256" key="2">
    <source>
        <dbReference type="ARBA" id="ARBA00022490"/>
    </source>
</evidence>
<dbReference type="SUPFAM" id="SSF103657">
    <property type="entry name" value="BAR/IMD domain-like"/>
    <property type="match status" value="1"/>
</dbReference>
<proteinExistence type="inferred from homology"/>